<reference evidence="5" key="1">
    <citation type="submission" date="2013-02" db="EMBL/GenBank/DDBJ databases">
        <authorList>
            <person name="Hughes D."/>
        </authorList>
    </citation>
    <scope>NUCLEOTIDE SEQUENCE</scope>
    <source>
        <strain>Durham</strain>
        <strain evidence="5">NC isolate 2 -- Noor lab</strain>
    </source>
</reference>
<dbReference type="InterPro" id="IPR012934">
    <property type="entry name" value="Znf_AD"/>
</dbReference>
<proteinExistence type="predicted"/>
<keyword evidence="1" id="KW-0863">Zinc-finger</keyword>
<evidence type="ECO:0000256" key="2">
    <source>
        <dbReference type="SAM" id="MobiDB-lite"/>
    </source>
</evidence>
<dbReference type="AlphaFoldDB" id="T1GM99"/>
<dbReference type="GO" id="GO:0008270">
    <property type="term" value="F:zinc ion binding"/>
    <property type="evidence" value="ECO:0007669"/>
    <property type="project" value="UniProtKB-UniRule"/>
</dbReference>
<organism evidence="4 5">
    <name type="scientific">Megaselia scalaris</name>
    <name type="common">Humpbacked fly</name>
    <name type="synonym">Phora scalaris</name>
    <dbReference type="NCBI Taxonomy" id="36166"/>
    <lineage>
        <taxon>Eukaryota</taxon>
        <taxon>Metazoa</taxon>
        <taxon>Ecdysozoa</taxon>
        <taxon>Arthropoda</taxon>
        <taxon>Hexapoda</taxon>
        <taxon>Insecta</taxon>
        <taxon>Pterygota</taxon>
        <taxon>Neoptera</taxon>
        <taxon>Endopterygota</taxon>
        <taxon>Diptera</taxon>
        <taxon>Brachycera</taxon>
        <taxon>Muscomorpha</taxon>
        <taxon>Platypezoidea</taxon>
        <taxon>Phoridae</taxon>
        <taxon>Megaseliini</taxon>
        <taxon>Megaselia</taxon>
    </lineage>
</organism>
<evidence type="ECO:0000259" key="3">
    <source>
        <dbReference type="PROSITE" id="PS51915"/>
    </source>
</evidence>
<dbReference type="GO" id="GO:0005634">
    <property type="term" value="C:nucleus"/>
    <property type="evidence" value="ECO:0007669"/>
    <property type="project" value="InterPro"/>
</dbReference>
<dbReference type="Gene3D" id="3.40.1800.20">
    <property type="match status" value="1"/>
</dbReference>
<feature type="domain" description="ZAD" evidence="3">
    <location>
        <begin position="3"/>
        <end position="87"/>
    </location>
</feature>
<feature type="region of interest" description="Disordered" evidence="2">
    <location>
        <begin position="384"/>
        <end position="406"/>
    </location>
</feature>
<feature type="binding site" evidence="1">
    <location>
        <position position="63"/>
    </location>
    <ligand>
        <name>Zn(2+)</name>
        <dbReference type="ChEBI" id="CHEBI:29105"/>
    </ligand>
</feature>
<feature type="binding site" evidence="1">
    <location>
        <position position="8"/>
    </location>
    <ligand>
        <name>Zn(2+)</name>
        <dbReference type="ChEBI" id="CHEBI:29105"/>
    </ligand>
</feature>
<dbReference type="PROSITE" id="PS51915">
    <property type="entry name" value="ZAD"/>
    <property type="match status" value="1"/>
</dbReference>
<sequence>MSELCRICMRETDKPISIKRSVLIAPTKNSEKTLMIFCEIYNFCTNLEAKPNDELSQYFCNDCASQLMKCFQFLKTATESNKILRRVAERAIKCTEKKYRPQEEDSSSSIEDDPMKFVEVSHEETKSDSEGFKTCEYCNEYVAQNDYEIHISKHAAVVEEPSVSDSRDSSQQDSSDNTTPAIPSGALVRHHPVGSFDESIIRYEQEYNEQFPIYLKNIIKDSGYADITFLANCESFDNLMYNLEKFAREELPLIVSNFKILPGHRIKIAQLIKKCQEMKKRKRENHRVEPTNTSFVANAPPPDQSQLLQALAIPIKKWAKAYVSEHGLPINCETIDHMNIEITKCTNSICEAKLDCFLCNTSIKLSKYMTKPWITSNFYKHVRRHGPKPPPDTSFNMESSFDDQPPLQYFKQENSFY</sequence>
<keyword evidence="1" id="KW-0479">Metal-binding</keyword>
<dbReference type="HOGENOM" id="CLU_659356_0_0_1"/>
<evidence type="ECO:0000256" key="1">
    <source>
        <dbReference type="PROSITE-ProRule" id="PRU01263"/>
    </source>
</evidence>
<evidence type="ECO:0000313" key="4">
    <source>
        <dbReference type="EnsemblMetazoa" id="MESCA004668-PA"/>
    </source>
</evidence>
<accession>T1GM99</accession>
<dbReference type="Pfam" id="PF07776">
    <property type="entry name" value="zf-AD"/>
    <property type="match status" value="1"/>
</dbReference>
<keyword evidence="1" id="KW-0862">Zinc</keyword>
<reference evidence="4" key="2">
    <citation type="submission" date="2015-06" db="UniProtKB">
        <authorList>
            <consortium name="EnsemblMetazoa"/>
        </authorList>
    </citation>
    <scope>IDENTIFICATION</scope>
</reference>
<dbReference type="Proteomes" id="UP000015102">
    <property type="component" value="Unassembled WGS sequence"/>
</dbReference>
<feature type="region of interest" description="Disordered" evidence="2">
    <location>
        <begin position="159"/>
        <end position="189"/>
    </location>
</feature>
<feature type="binding site" evidence="1">
    <location>
        <position position="5"/>
    </location>
    <ligand>
        <name>Zn(2+)</name>
        <dbReference type="ChEBI" id="CHEBI:29105"/>
    </ligand>
</feature>
<evidence type="ECO:0000313" key="5">
    <source>
        <dbReference type="Proteomes" id="UP000015102"/>
    </source>
</evidence>
<feature type="binding site" evidence="1">
    <location>
        <position position="60"/>
    </location>
    <ligand>
        <name>Zn(2+)</name>
        <dbReference type="ChEBI" id="CHEBI:29105"/>
    </ligand>
</feature>
<dbReference type="EnsemblMetazoa" id="MESCA004668-RA">
    <property type="protein sequence ID" value="MESCA004668-PA"/>
    <property type="gene ID" value="MESCA004668"/>
</dbReference>
<keyword evidence="5" id="KW-1185">Reference proteome</keyword>
<dbReference type="EMBL" id="CAQQ02393929">
    <property type="status" value="NOT_ANNOTATED_CDS"/>
    <property type="molecule type" value="Genomic_DNA"/>
</dbReference>
<dbReference type="SMART" id="SM00868">
    <property type="entry name" value="zf-AD"/>
    <property type="match status" value="1"/>
</dbReference>
<name>T1GM99_MEGSC</name>
<dbReference type="SUPFAM" id="SSF57716">
    <property type="entry name" value="Glucocorticoid receptor-like (DNA-binding domain)"/>
    <property type="match status" value="1"/>
</dbReference>
<protein>
    <recommendedName>
        <fullName evidence="3">ZAD domain-containing protein</fullName>
    </recommendedName>
</protein>